<protein>
    <submittedName>
        <fullName evidence="1">Uncharacterized protein</fullName>
    </submittedName>
</protein>
<gene>
    <name evidence="1" type="ORF">LSALG_LOCUS14933</name>
</gene>
<keyword evidence="2" id="KW-1185">Reference proteome</keyword>
<evidence type="ECO:0000313" key="1">
    <source>
        <dbReference type="EMBL" id="CAI9274883.1"/>
    </source>
</evidence>
<name>A0AA35YJ00_LACSI</name>
<dbReference type="AlphaFoldDB" id="A0AA35YJ00"/>
<reference evidence="1" key="1">
    <citation type="submission" date="2023-04" db="EMBL/GenBank/DDBJ databases">
        <authorList>
            <person name="Vijverberg K."/>
            <person name="Xiong W."/>
            <person name="Schranz E."/>
        </authorList>
    </citation>
    <scope>NUCLEOTIDE SEQUENCE</scope>
</reference>
<sequence>MKPHYETWITHKIVVVKVIGPIKSESFPNAKFKVARGSTCQTYEFTLADLPCLNPHDWMVLYNMLLREKEKYGLVMSHLQLMIKSNIREVGLMDVDIAAVLRQKPNVVPKETLKDYEKLKPGKIYKEGWFVVYTSRDRPGVECRKSHFHLEDKHLYTTSCLEFILDLVTKFKGNHKDDVKCFSDMIVWYIQVRKLLLCFMPKIYEVQKRITN</sequence>
<accession>A0AA35YJ00</accession>
<evidence type="ECO:0000313" key="2">
    <source>
        <dbReference type="Proteomes" id="UP001177003"/>
    </source>
</evidence>
<dbReference type="EMBL" id="OX465079">
    <property type="protein sequence ID" value="CAI9274883.1"/>
    <property type="molecule type" value="Genomic_DNA"/>
</dbReference>
<organism evidence="1 2">
    <name type="scientific">Lactuca saligna</name>
    <name type="common">Willowleaf lettuce</name>
    <dbReference type="NCBI Taxonomy" id="75948"/>
    <lineage>
        <taxon>Eukaryota</taxon>
        <taxon>Viridiplantae</taxon>
        <taxon>Streptophyta</taxon>
        <taxon>Embryophyta</taxon>
        <taxon>Tracheophyta</taxon>
        <taxon>Spermatophyta</taxon>
        <taxon>Magnoliopsida</taxon>
        <taxon>eudicotyledons</taxon>
        <taxon>Gunneridae</taxon>
        <taxon>Pentapetalae</taxon>
        <taxon>asterids</taxon>
        <taxon>campanulids</taxon>
        <taxon>Asterales</taxon>
        <taxon>Asteraceae</taxon>
        <taxon>Cichorioideae</taxon>
        <taxon>Cichorieae</taxon>
        <taxon>Lactucinae</taxon>
        <taxon>Lactuca</taxon>
    </lineage>
</organism>
<proteinExistence type="predicted"/>
<dbReference type="Proteomes" id="UP001177003">
    <property type="component" value="Chromosome 3"/>
</dbReference>